<feature type="coiled-coil region" evidence="3">
    <location>
        <begin position="117"/>
        <end position="151"/>
    </location>
</feature>
<evidence type="ECO:0000256" key="3">
    <source>
        <dbReference type="SAM" id="Coils"/>
    </source>
</evidence>
<protein>
    <recommendedName>
        <fullName evidence="5">INO80 complex subunit F domain-containing protein</fullName>
    </recommendedName>
</protein>
<dbReference type="PANTHER" id="PTHR35084:SF1">
    <property type="entry name" value="TCF3 FUSION PARTNER"/>
    <property type="match status" value="1"/>
</dbReference>
<sequence length="306" mass="34656">MTQPYFTAPSDPVPYRGNGDRDATTVYANTARRNARTFHSGLFCSTVAHFAYRTGRVKNAIMAGVGFEEFSVPPGSELALPPLFGGNILESELETEVEFADGGIPEEEEEEGALRQQEMTRRKCQALARRCKELEQVNERMLNRLHQVQRITLRLKQERRFLMRVLDSYGDDYRQGHLDIVLEDEGSHSTDAPAPGNTENEPPEKDTPRCLSGPLPAPEAESISPTEGPTSKKRRRHMREEKEVRLRRAAQTLLPMEEFPVQIKSEEDFQCEQEDVLTPAWQQSSPQDKLLHYSKFSSPGACSDFD</sequence>
<dbReference type="InterPro" id="IPR056513">
    <property type="entry name" value="INO80F"/>
</dbReference>
<accession>A0AA35L7X4</accession>
<reference evidence="6" key="1">
    <citation type="submission" date="2022-12" db="EMBL/GenBank/DDBJ databases">
        <authorList>
            <person name="Alioto T."/>
            <person name="Alioto T."/>
            <person name="Gomez Garrido J."/>
        </authorList>
    </citation>
    <scope>NUCLEOTIDE SEQUENCE</scope>
</reference>
<evidence type="ECO:0000256" key="4">
    <source>
        <dbReference type="SAM" id="MobiDB-lite"/>
    </source>
</evidence>
<dbReference type="AlphaFoldDB" id="A0AA35L7X4"/>
<proteinExistence type="predicted"/>
<evidence type="ECO:0000313" key="7">
    <source>
        <dbReference type="Proteomes" id="UP001178461"/>
    </source>
</evidence>
<dbReference type="Proteomes" id="UP001178461">
    <property type="component" value="Chromosome 13"/>
</dbReference>
<evidence type="ECO:0000256" key="1">
    <source>
        <dbReference type="ARBA" id="ARBA00004123"/>
    </source>
</evidence>
<name>A0AA35L7X4_9SAUR</name>
<feature type="region of interest" description="Disordered" evidence="4">
    <location>
        <begin position="279"/>
        <end position="306"/>
    </location>
</feature>
<organism evidence="6 7">
    <name type="scientific">Podarcis lilfordi</name>
    <name type="common">Lilford's wall lizard</name>
    <dbReference type="NCBI Taxonomy" id="74358"/>
    <lineage>
        <taxon>Eukaryota</taxon>
        <taxon>Metazoa</taxon>
        <taxon>Chordata</taxon>
        <taxon>Craniata</taxon>
        <taxon>Vertebrata</taxon>
        <taxon>Euteleostomi</taxon>
        <taxon>Lepidosauria</taxon>
        <taxon>Squamata</taxon>
        <taxon>Bifurcata</taxon>
        <taxon>Unidentata</taxon>
        <taxon>Episquamata</taxon>
        <taxon>Laterata</taxon>
        <taxon>Lacertibaenia</taxon>
        <taxon>Lacertidae</taxon>
        <taxon>Podarcis</taxon>
    </lineage>
</organism>
<gene>
    <name evidence="6" type="ORF">PODLI_1B016948</name>
</gene>
<feature type="region of interest" description="Disordered" evidence="4">
    <location>
        <begin position="185"/>
        <end position="244"/>
    </location>
</feature>
<dbReference type="GO" id="GO:0097190">
    <property type="term" value="P:apoptotic signaling pathway"/>
    <property type="evidence" value="ECO:0007669"/>
    <property type="project" value="TreeGrafter"/>
</dbReference>
<dbReference type="EMBL" id="OX395138">
    <property type="protein sequence ID" value="CAI5790813.1"/>
    <property type="molecule type" value="Genomic_DNA"/>
</dbReference>
<dbReference type="PANTHER" id="PTHR35084">
    <property type="entry name" value="TCF3 FUSION PARTNER"/>
    <property type="match status" value="1"/>
</dbReference>
<feature type="domain" description="INO80 complex subunit F" evidence="5">
    <location>
        <begin position="121"/>
        <end position="166"/>
    </location>
</feature>
<feature type="region of interest" description="Disordered" evidence="4">
    <location>
        <begin position="1"/>
        <end position="20"/>
    </location>
</feature>
<dbReference type="GO" id="GO:0031011">
    <property type="term" value="C:Ino80 complex"/>
    <property type="evidence" value="ECO:0007669"/>
    <property type="project" value="TreeGrafter"/>
</dbReference>
<keyword evidence="3" id="KW-0175">Coiled coil</keyword>
<dbReference type="Pfam" id="PF24245">
    <property type="entry name" value="INO80F"/>
    <property type="match status" value="1"/>
</dbReference>
<dbReference type="GO" id="GO:0003677">
    <property type="term" value="F:DNA binding"/>
    <property type="evidence" value="ECO:0007669"/>
    <property type="project" value="TreeGrafter"/>
</dbReference>
<keyword evidence="7" id="KW-1185">Reference proteome</keyword>
<evidence type="ECO:0000313" key="6">
    <source>
        <dbReference type="EMBL" id="CAI5790813.1"/>
    </source>
</evidence>
<evidence type="ECO:0000259" key="5">
    <source>
        <dbReference type="Pfam" id="PF24245"/>
    </source>
</evidence>
<comment type="subcellular location">
    <subcellularLocation>
        <location evidence="1">Nucleus</location>
    </subcellularLocation>
</comment>
<evidence type="ECO:0000256" key="2">
    <source>
        <dbReference type="ARBA" id="ARBA00023242"/>
    </source>
</evidence>
<dbReference type="GO" id="GO:0043065">
    <property type="term" value="P:positive regulation of apoptotic process"/>
    <property type="evidence" value="ECO:0007669"/>
    <property type="project" value="TreeGrafter"/>
</dbReference>
<dbReference type="InterPro" id="IPR033555">
    <property type="entry name" value="TFPT"/>
</dbReference>
<keyword evidence="2" id="KW-0539">Nucleus</keyword>